<gene>
    <name evidence="8" type="ORF">DTL70_14195</name>
</gene>
<feature type="transmembrane region" description="Helical" evidence="6">
    <location>
        <begin position="287"/>
        <end position="308"/>
    </location>
</feature>
<keyword evidence="2 5" id="KW-0812">Transmembrane</keyword>
<evidence type="ECO:0000313" key="8">
    <source>
        <dbReference type="EMBL" id="RCG22874.1"/>
    </source>
</evidence>
<feature type="transmembrane region" description="Helical" evidence="6">
    <location>
        <begin position="253"/>
        <end position="272"/>
    </location>
</feature>
<dbReference type="PANTHER" id="PTHR11432:SF3">
    <property type="entry name" value="NADH-UBIQUINONE OXIDOREDUCTASE CHAIN 1"/>
    <property type="match status" value="1"/>
</dbReference>
<evidence type="ECO:0000256" key="1">
    <source>
        <dbReference type="ARBA" id="ARBA00004141"/>
    </source>
</evidence>
<dbReference type="GO" id="GO:0009060">
    <property type="term" value="P:aerobic respiration"/>
    <property type="evidence" value="ECO:0007669"/>
    <property type="project" value="TreeGrafter"/>
</dbReference>
<dbReference type="Pfam" id="PF00146">
    <property type="entry name" value="NADHdh"/>
    <property type="match status" value="1"/>
</dbReference>
<feature type="signal peptide" evidence="7">
    <location>
        <begin position="1"/>
        <end position="26"/>
    </location>
</feature>
<dbReference type="RefSeq" id="WP_114022287.1">
    <property type="nucleotide sequence ID" value="NZ_QOIN01000043.1"/>
</dbReference>
<dbReference type="GO" id="GO:0003954">
    <property type="term" value="F:NADH dehydrogenase activity"/>
    <property type="evidence" value="ECO:0007669"/>
    <property type="project" value="TreeGrafter"/>
</dbReference>
<dbReference type="GO" id="GO:0005886">
    <property type="term" value="C:plasma membrane"/>
    <property type="evidence" value="ECO:0007669"/>
    <property type="project" value="UniProtKB-SubCell"/>
</dbReference>
<comment type="subcellular location">
    <subcellularLocation>
        <location evidence="5">Cell membrane</location>
        <topology evidence="5">Multi-pass membrane protein</topology>
    </subcellularLocation>
    <subcellularLocation>
        <location evidence="1">Membrane</location>
        <topology evidence="1">Multi-pass membrane protein</topology>
    </subcellularLocation>
</comment>
<evidence type="ECO:0000256" key="6">
    <source>
        <dbReference type="SAM" id="Phobius"/>
    </source>
</evidence>
<reference evidence="8 9" key="1">
    <citation type="submission" date="2018-06" db="EMBL/GenBank/DDBJ databases">
        <title>Streptomyces reniochalinae sp. nov. and Streptomyces diacarnus sp. nov. from marine sponges.</title>
        <authorList>
            <person name="Li L."/>
        </authorList>
    </citation>
    <scope>NUCLEOTIDE SEQUENCE [LARGE SCALE GENOMIC DNA]</scope>
    <source>
        <strain evidence="8 9">LHW51701</strain>
    </source>
</reference>
<feature type="transmembrane region" description="Helical" evidence="6">
    <location>
        <begin position="173"/>
        <end position="196"/>
    </location>
</feature>
<feature type="transmembrane region" description="Helical" evidence="6">
    <location>
        <begin position="69"/>
        <end position="89"/>
    </location>
</feature>
<proteinExistence type="inferred from homology"/>
<comment type="similarity">
    <text evidence="5">Belongs to the complex I subunit 1 family.</text>
</comment>
<dbReference type="PANTHER" id="PTHR11432">
    <property type="entry name" value="NADH DEHYDROGENASE SUBUNIT 1"/>
    <property type="match status" value="1"/>
</dbReference>
<evidence type="ECO:0000256" key="4">
    <source>
        <dbReference type="ARBA" id="ARBA00023136"/>
    </source>
</evidence>
<evidence type="ECO:0000256" key="5">
    <source>
        <dbReference type="RuleBase" id="RU000471"/>
    </source>
</evidence>
<dbReference type="AlphaFoldDB" id="A0A367EXM0"/>
<dbReference type="EMBL" id="QOIN01000043">
    <property type="protein sequence ID" value="RCG22874.1"/>
    <property type="molecule type" value="Genomic_DNA"/>
</dbReference>
<accession>A0A367EXM0</accession>
<keyword evidence="9" id="KW-1185">Reference proteome</keyword>
<organism evidence="8 9">
    <name type="scientific">Streptomyces diacarni</name>
    <dbReference type="NCBI Taxonomy" id="2800381"/>
    <lineage>
        <taxon>Bacteria</taxon>
        <taxon>Bacillati</taxon>
        <taxon>Actinomycetota</taxon>
        <taxon>Actinomycetes</taxon>
        <taxon>Kitasatosporales</taxon>
        <taxon>Streptomycetaceae</taxon>
        <taxon>Streptomyces</taxon>
    </lineage>
</organism>
<comment type="caution">
    <text evidence="8">The sequence shown here is derived from an EMBL/GenBank/DDBJ whole genome shotgun (WGS) entry which is preliminary data.</text>
</comment>
<keyword evidence="4 6" id="KW-0472">Membrane</keyword>
<protein>
    <submittedName>
        <fullName evidence="8">NADH-quinone oxidoreductase subunit H</fullName>
    </submittedName>
</protein>
<feature type="chain" id="PRO_5039339882" evidence="7">
    <location>
        <begin position="27"/>
        <end position="312"/>
    </location>
</feature>
<feature type="transmembrane region" description="Helical" evidence="6">
    <location>
        <begin position="228"/>
        <end position="246"/>
    </location>
</feature>
<dbReference type="Proteomes" id="UP000252914">
    <property type="component" value="Unassembled WGS sequence"/>
</dbReference>
<evidence type="ECO:0000256" key="7">
    <source>
        <dbReference type="SAM" id="SignalP"/>
    </source>
</evidence>
<sequence>MVEAGRWWTVLLAPALLLAGALLAVAADTCAAAQHAGRRPSLGAVGRRLLEVPRLLTAQPRTLPAADRLLWRLGVLIVPAAAVLSVLVVPFGHRGVADLSVGLVWFNAMEVLTWAGLWLAGWGPNSVFSLVGGYRFVAQGLAYELPLMFALISAATGAQSLRLADIVAAQQGLWFVVWMPVGFLVHLAGVLAFAFLGPFAYPAGHDLAGGVLAEASGVDRLLLQAGRWLWLTAGAAMAVPLFLGGGNGPVLPAWAWSLLKTLAVLGLLVYGLRRVPVVRADRYVELAWVVLLPLTLVQVLAVALVVLVRQGG</sequence>
<keyword evidence="5" id="KW-0520">NAD</keyword>
<evidence type="ECO:0000256" key="3">
    <source>
        <dbReference type="ARBA" id="ARBA00022989"/>
    </source>
</evidence>
<dbReference type="InterPro" id="IPR001694">
    <property type="entry name" value="NADH_UbQ_OxRdtase_su1/FPO"/>
</dbReference>
<evidence type="ECO:0000313" key="9">
    <source>
        <dbReference type="Proteomes" id="UP000252914"/>
    </source>
</evidence>
<name>A0A367EXM0_9ACTN</name>
<feature type="transmembrane region" description="Helical" evidence="6">
    <location>
        <begin position="141"/>
        <end position="161"/>
    </location>
</feature>
<evidence type="ECO:0000256" key="2">
    <source>
        <dbReference type="ARBA" id="ARBA00022692"/>
    </source>
</evidence>
<keyword evidence="3 6" id="KW-1133">Transmembrane helix</keyword>
<keyword evidence="7" id="KW-0732">Signal</keyword>